<gene>
    <name evidence="3" type="ORF">LAMI_0H01222G</name>
</gene>
<feature type="transmembrane region" description="Helical" evidence="2">
    <location>
        <begin position="281"/>
        <end position="306"/>
    </location>
</feature>
<accession>A0A1G4KDR7</accession>
<evidence type="ECO:0000256" key="2">
    <source>
        <dbReference type="SAM" id="Phobius"/>
    </source>
</evidence>
<keyword evidence="2" id="KW-0472">Membrane</keyword>
<feature type="transmembrane region" description="Helical" evidence="2">
    <location>
        <begin position="234"/>
        <end position="260"/>
    </location>
</feature>
<feature type="transmembrane region" description="Helical" evidence="2">
    <location>
        <begin position="201"/>
        <end position="222"/>
    </location>
</feature>
<dbReference type="STRING" id="1230905.A0A1G4KDR7"/>
<dbReference type="GO" id="GO:0051285">
    <property type="term" value="C:cell cortex of cell tip"/>
    <property type="evidence" value="ECO:0007669"/>
    <property type="project" value="TreeGrafter"/>
</dbReference>
<feature type="transmembrane region" description="Helical" evidence="2">
    <location>
        <begin position="28"/>
        <end position="50"/>
    </location>
</feature>
<dbReference type="Pfam" id="PF06687">
    <property type="entry name" value="SUR7"/>
    <property type="match status" value="1"/>
</dbReference>
<feature type="region of interest" description="Disordered" evidence="1">
    <location>
        <begin position="355"/>
        <end position="406"/>
    </location>
</feature>
<keyword evidence="4" id="KW-1185">Reference proteome</keyword>
<sequence length="406" mass="45079">MKLRLHRMKKVLARPFENLTALDQLVQIIRLASSLLVSILIFILTVGALVSPTALFMGKLNTSSIDIAYGLFDALQSSVESSVSNMINNGVGLTTSEILILTEYASSRVSEVPDFIVTSVYGWCRVTNSTETHNQTRTACIREHSNYIFDYRDILEDIGLSIILTYAYGTTDSSTAADVNTSSYEDYLKQTRKTKERMINLLYVTLSTQMLLAGLSLWYYSIKDKSLNKLKEQFLVHSISFGSLFIFISSLVVVINLATINIQIRSKIKDELKSFGISYHLGNAWFTALWLLVIFSFVSCGLWSGLEWCISETPTVGENYELGVLANTDDNSLERIPSVGGPLLPRSTSQLLKPAQTSIHSDHEMGQMESADISPTTTLRPTLSSRSGNTSSSNPRVVIPLSTFQM</sequence>
<keyword evidence="2" id="KW-1133">Transmembrane helix</keyword>
<dbReference type="PANTHER" id="PTHR28019">
    <property type="entry name" value="CELL MEMBRANE PROTEIN YLR413W-RELATED"/>
    <property type="match status" value="1"/>
</dbReference>
<dbReference type="EMBL" id="LT598468">
    <property type="protein sequence ID" value="SCV02620.1"/>
    <property type="molecule type" value="Genomic_DNA"/>
</dbReference>
<evidence type="ECO:0000313" key="4">
    <source>
        <dbReference type="Proteomes" id="UP000191024"/>
    </source>
</evidence>
<dbReference type="AlphaFoldDB" id="A0A1G4KDR7"/>
<name>A0A1G4KDR7_9SACH</name>
<dbReference type="OrthoDB" id="4062523at2759"/>
<keyword evidence="2" id="KW-0812">Transmembrane</keyword>
<reference evidence="4" key="1">
    <citation type="submission" date="2016-03" db="EMBL/GenBank/DDBJ databases">
        <authorList>
            <person name="Devillers H."/>
        </authorList>
    </citation>
    <scope>NUCLEOTIDE SEQUENCE [LARGE SCALE GENOMIC DNA]</scope>
</reference>
<dbReference type="InterPro" id="IPR009571">
    <property type="entry name" value="SUR7/Rim9-like_fungi"/>
</dbReference>
<evidence type="ECO:0000313" key="3">
    <source>
        <dbReference type="EMBL" id="SCV02620.1"/>
    </source>
</evidence>
<dbReference type="InterPro" id="IPR052413">
    <property type="entry name" value="SUR7_domain"/>
</dbReference>
<evidence type="ECO:0000256" key="1">
    <source>
        <dbReference type="SAM" id="MobiDB-lite"/>
    </source>
</evidence>
<proteinExistence type="predicted"/>
<protein>
    <submittedName>
        <fullName evidence="3">LAMI_0H01222g1_1</fullName>
    </submittedName>
</protein>
<dbReference type="GO" id="GO:0005886">
    <property type="term" value="C:plasma membrane"/>
    <property type="evidence" value="ECO:0007669"/>
    <property type="project" value="InterPro"/>
</dbReference>
<feature type="compositionally biased region" description="Low complexity" evidence="1">
    <location>
        <begin position="374"/>
        <end position="396"/>
    </location>
</feature>
<dbReference type="Proteomes" id="UP000191024">
    <property type="component" value="Chromosome H"/>
</dbReference>
<organism evidence="3 4">
    <name type="scientific">Lachancea mirantina</name>
    <dbReference type="NCBI Taxonomy" id="1230905"/>
    <lineage>
        <taxon>Eukaryota</taxon>
        <taxon>Fungi</taxon>
        <taxon>Dikarya</taxon>
        <taxon>Ascomycota</taxon>
        <taxon>Saccharomycotina</taxon>
        <taxon>Saccharomycetes</taxon>
        <taxon>Saccharomycetales</taxon>
        <taxon>Saccharomycetaceae</taxon>
        <taxon>Lachancea</taxon>
    </lineage>
</organism>
<dbReference type="GO" id="GO:0031505">
    <property type="term" value="P:fungal-type cell wall organization"/>
    <property type="evidence" value="ECO:0007669"/>
    <property type="project" value="TreeGrafter"/>
</dbReference>
<dbReference type="PANTHER" id="PTHR28019:SF6">
    <property type="entry name" value="PROTEIN ECM7"/>
    <property type="match status" value="1"/>
</dbReference>